<dbReference type="Proteomes" id="UP000515598">
    <property type="component" value="Chromosome"/>
</dbReference>
<dbReference type="EMBL" id="CP060025">
    <property type="protein sequence ID" value="QNG78366.1"/>
    <property type="molecule type" value="Genomic_DNA"/>
</dbReference>
<sequence>MYPRTDPDSRVCTFITLFLPASLSHIEAAAIMQRSGRRLFAQDSPSLQSAVGPGWQPWLSAVHCDCGTSLASAQAVREWNGDAERWRKKGWSEAKIARALAAQLARHEQDQQARRDEALDDAGQWLQRIDALLQAGAARIGLLVRDYDGSVGARQPKPPERHWLRAHLAESDLLAFEPGTLHWIERG</sequence>
<evidence type="ECO:0000313" key="2">
    <source>
        <dbReference type="EMBL" id="QNG78407.1"/>
    </source>
</evidence>
<reference evidence="1 3" key="1">
    <citation type="submission" date="2020-08" db="EMBL/GenBank/DDBJ databases">
        <title>Phenotypic and transcriptomic analysis of seven clinical Stenotrophomonas maltophilia isolates identify a small set of shared and commonly regulated genes involved in biofilm lifestyle.</title>
        <authorList>
            <person name="Alio I."/>
            <person name="Gudzuhn M."/>
            <person name="Streit W."/>
        </authorList>
    </citation>
    <scope>NUCLEOTIDE SEQUENCE [LARGE SCALE GENOMIC DNA]</scope>
    <source>
        <strain evidence="1 3">UHH_SKK55</strain>
    </source>
</reference>
<proteinExistence type="predicted"/>
<gene>
    <name evidence="1" type="ORF">GPNADHDJ_02582</name>
    <name evidence="2" type="ORF">GPNADHDJ_02623</name>
</gene>
<dbReference type="AlphaFoldDB" id="A0AAX1IEP3"/>
<name>A0AAX1IEP3_STEMA</name>
<evidence type="ECO:0000313" key="3">
    <source>
        <dbReference type="Proteomes" id="UP000515598"/>
    </source>
</evidence>
<evidence type="ECO:0000313" key="1">
    <source>
        <dbReference type="EMBL" id="QNG78366.1"/>
    </source>
</evidence>
<organism evidence="1 3">
    <name type="scientific">Stenotrophomonas maltophilia</name>
    <name type="common">Pseudomonas maltophilia</name>
    <name type="synonym">Xanthomonas maltophilia</name>
    <dbReference type="NCBI Taxonomy" id="40324"/>
    <lineage>
        <taxon>Bacteria</taxon>
        <taxon>Pseudomonadati</taxon>
        <taxon>Pseudomonadota</taxon>
        <taxon>Gammaproteobacteria</taxon>
        <taxon>Lysobacterales</taxon>
        <taxon>Lysobacteraceae</taxon>
        <taxon>Stenotrophomonas</taxon>
        <taxon>Stenotrophomonas maltophilia group</taxon>
    </lineage>
</organism>
<protein>
    <submittedName>
        <fullName evidence="1">Uncharacterized protein</fullName>
    </submittedName>
</protein>
<dbReference type="EMBL" id="CP060025">
    <property type="protein sequence ID" value="QNG78407.1"/>
    <property type="molecule type" value="Genomic_DNA"/>
</dbReference>
<accession>A0AAX1IEP3</accession>